<keyword evidence="10" id="KW-0479">Metal-binding</keyword>
<dbReference type="AlphaFoldDB" id="A0A174D414"/>
<evidence type="ECO:0000313" key="25">
    <source>
        <dbReference type="Proteomes" id="UP000095517"/>
    </source>
</evidence>
<dbReference type="EMBL" id="CYZH01000007">
    <property type="protein sequence ID" value="CUO19987.1"/>
    <property type="molecule type" value="Genomic_DNA"/>
</dbReference>
<gene>
    <name evidence="24" type="primary">fgs</name>
    <name evidence="24" type="ORF">ERS852397_01541</name>
</gene>
<dbReference type="NCBIfam" id="TIGR01499">
    <property type="entry name" value="folC"/>
    <property type="match status" value="1"/>
</dbReference>
<dbReference type="Pfam" id="PF08245">
    <property type="entry name" value="Mur_ligase_M"/>
    <property type="match status" value="1"/>
</dbReference>
<dbReference type="InterPro" id="IPR001645">
    <property type="entry name" value="Folylpolyglutamate_synth"/>
</dbReference>
<comment type="pathway">
    <text evidence="4">Cofactor biosynthesis; tetrahydrofolylpolyglutamate biosynthesis.</text>
</comment>
<dbReference type="SUPFAM" id="SSF53623">
    <property type="entry name" value="MurD-like peptide ligases, catalytic domain"/>
    <property type="match status" value="1"/>
</dbReference>
<evidence type="ECO:0000256" key="4">
    <source>
        <dbReference type="ARBA" id="ARBA00005150"/>
    </source>
</evidence>
<dbReference type="GO" id="GO:0005524">
    <property type="term" value="F:ATP binding"/>
    <property type="evidence" value="ECO:0007669"/>
    <property type="project" value="UniProtKB-KW"/>
</dbReference>
<dbReference type="GO" id="GO:0005737">
    <property type="term" value="C:cytoplasm"/>
    <property type="evidence" value="ECO:0007669"/>
    <property type="project" value="TreeGrafter"/>
</dbReference>
<keyword evidence="13" id="KW-0460">Magnesium</keyword>
<comment type="similarity">
    <text evidence="5">Belongs to the folylpolyglutamate synthase family.</text>
</comment>
<organism evidence="24 25">
    <name type="scientific">Bacteroides finegoldii</name>
    <dbReference type="NCBI Taxonomy" id="338188"/>
    <lineage>
        <taxon>Bacteria</taxon>
        <taxon>Pseudomonadati</taxon>
        <taxon>Bacteroidota</taxon>
        <taxon>Bacteroidia</taxon>
        <taxon>Bacteroidales</taxon>
        <taxon>Bacteroidaceae</taxon>
        <taxon>Bacteroides</taxon>
    </lineage>
</organism>
<evidence type="ECO:0000256" key="18">
    <source>
        <dbReference type="ARBA" id="ARBA00047493"/>
    </source>
</evidence>
<dbReference type="InterPro" id="IPR004101">
    <property type="entry name" value="Mur_ligase_C"/>
</dbReference>
<dbReference type="EC" id="6.3.2.12" evidence="6"/>
<evidence type="ECO:0000259" key="23">
    <source>
        <dbReference type="Pfam" id="PF08245"/>
    </source>
</evidence>
<dbReference type="Proteomes" id="UP000095517">
    <property type="component" value="Unassembled WGS sequence"/>
</dbReference>
<protein>
    <recommendedName>
        <fullName evidence="8">Dihydrofolate synthase/folylpolyglutamate synthase</fullName>
        <ecNumber evidence="6">6.3.2.12</ecNumber>
        <ecNumber evidence="7">6.3.2.17</ecNumber>
    </recommendedName>
    <alternativeName>
        <fullName evidence="17">Folylpoly-gamma-glutamate synthetase-dihydrofolate synthetase</fullName>
    </alternativeName>
    <alternativeName>
        <fullName evidence="15">Folylpolyglutamate synthetase</fullName>
    </alternativeName>
    <alternativeName>
        <fullName evidence="16">Tetrahydrofolylpolyglutamate synthase</fullName>
    </alternativeName>
</protein>
<evidence type="ECO:0000256" key="8">
    <source>
        <dbReference type="ARBA" id="ARBA00019357"/>
    </source>
</evidence>
<evidence type="ECO:0000313" key="24">
    <source>
        <dbReference type="EMBL" id="CUO19987.1"/>
    </source>
</evidence>
<evidence type="ECO:0000256" key="15">
    <source>
        <dbReference type="ARBA" id="ARBA00030048"/>
    </source>
</evidence>
<reference evidence="24 25" key="1">
    <citation type="submission" date="2015-09" db="EMBL/GenBank/DDBJ databases">
        <authorList>
            <consortium name="Pathogen Informatics"/>
        </authorList>
    </citation>
    <scope>NUCLEOTIDE SEQUENCE [LARGE SCALE GENOMIC DNA]</scope>
    <source>
        <strain evidence="24 25">2789STDY5608840</strain>
    </source>
</reference>
<keyword evidence="12" id="KW-0067">ATP-binding</keyword>
<dbReference type="PANTHER" id="PTHR11136">
    <property type="entry name" value="FOLYLPOLYGLUTAMATE SYNTHASE-RELATED"/>
    <property type="match status" value="1"/>
</dbReference>
<dbReference type="Gene3D" id="3.40.1190.10">
    <property type="entry name" value="Mur-like, catalytic domain"/>
    <property type="match status" value="1"/>
</dbReference>
<dbReference type="PROSITE" id="PS01012">
    <property type="entry name" value="FOLYLPOLYGLU_SYNT_2"/>
    <property type="match status" value="1"/>
</dbReference>
<comment type="function">
    <text evidence="2">Functions in two distinct reactions of the de novo folate biosynthetic pathway. Catalyzes the addition of a glutamate residue to dihydropteroate (7,8-dihydropteroate or H2Pte) to form dihydrofolate (7,8-dihydrofolate monoglutamate or H2Pte-Glu). Also catalyzes successive additions of L-glutamate to tetrahydrofolate or 10-formyltetrahydrofolate or 5,10-methylenetetrahydrofolate, leading to folylpolyglutamate derivatives.</text>
</comment>
<accession>A0A174D414</accession>
<comment type="pathway">
    <text evidence="3">Cofactor biosynthesis; tetrahydrofolate biosynthesis; 7,8-dihydrofolate from 2-amino-4-hydroxy-6-hydroxymethyl-7,8-dihydropteridine diphosphate and 4-aminobenzoate: step 2/2.</text>
</comment>
<evidence type="ECO:0000256" key="2">
    <source>
        <dbReference type="ARBA" id="ARBA00002714"/>
    </source>
</evidence>
<evidence type="ECO:0000256" key="16">
    <source>
        <dbReference type="ARBA" id="ARBA00030592"/>
    </source>
</evidence>
<evidence type="ECO:0000256" key="10">
    <source>
        <dbReference type="ARBA" id="ARBA00022723"/>
    </source>
</evidence>
<evidence type="ECO:0000256" key="21">
    <source>
        <dbReference type="ARBA" id="ARBA00049161"/>
    </source>
</evidence>
<dbReference type="FunFam" id="3.40.1190.10:FF:000011">
    <property type="entry name" value="Folylpolyglutamate synthase/dihydrofolate synthase"/>
    <property type="match status" value="1"/>
</dbReference>
<evidence type="ECO:0000256" key="12">
    <source>
        <dbReference type="ARBA" id="ARBA00022840"/>
    </source>
</evidence>
<dbReference type="GO" id="GO:0004326">
    <property type="term" value="F:tetrahydrofolylpolyglutamate synthase activity"/>
    <property type="evidence" value="ECO:0007669"/>
    <property type="project" value="UniProtKB-EC"/>
</dbReference>
<evidence type="ECO:0000256" key="5">
    <source>
        <dbReference type="ARBA" id="ARBA00008276"/>
    </source>
</evidence>
<evidence type="ECO:0000256" key="11">
    <source>
        <dbReference type="ARBA" id="ARBA00022741"/>
    </source>
</evidence>
<comment type="cofactor">
    <cofactor evidence="1">
        <name>Mg(2+)</name>
        <dbReference type="ChEBI" id="CHEBI:18420"/>
    </cofactor>
</comment>
<dbReference type="PANTHER" id="PTHR11136:SF0">
    <property type="entry name" value="DIHYDROFOLATE SYNTHETASE-RELATED"/>
    <property type="match status" value="1"/>
</dbReference>
<dbReference type="EC" id="6.3.2.17" evidence="7"/>
<comment type="catalytic activity">
    <reaction evidence="19">
        <text>10-formyltetrahydrofolyl-(gamma-L-Glu)(n) + L-glutamate + ATP = 10-formyltetrahydrofolyl-(gamma-L-Glu)(n+1) + ADP + phosphate + H(+)</text>
        <dbReference type="Rhea" id="RHEA:51904"/>
        <dbReference type="Rhea" id="RHEA-COMP:13088"/>
        <dbReference type="Rhea" id="RHEA-COMP:14300"/>
        <dbReference type="ChEBI" id="CHEBI:15378"/>
        <dbReference type="ChEBI" id="CHEBI:29985"/>
        <dbReference type="ChEBI" id="CHEBI:30616"/>
        <dbReference type="ChEBI" id="CHEBI:43474"/>
        <dbReference type="ChEBI" id="CHEBI:134413"/>
        <dbReference type="ChEBI" id="CHEBI:456216"/>
        <dbReference type="EC" id="6.3.2.17"/>
    </reaction>
</comment>
<keyword evidence="11" id="KW-0547">Nucleotide-binding</keyword>
<evidence type="ECO:0000256" key="7">
    <source>
        <dbReference type="ARBA" id="ARBA00013025"/>
    </source>
</evidence>
<dbReference type="GO" id="GO:0046872">
    <property type="term" value="F:metal ion binding"/>
    <property type="evidence" value="ECO:0007669"/>
    <property type="project" value="UniProtKB-KW"/>
</dbReference>
<dbReference type="InterPro" id="IPR036565">
    <property type="entry name" value="Mur-like_cat_sf"/>
</dbReference>
<evidence type="ECO:0000256" key="6">
    <source>
        <dbReference type="ARBA" id="ARBA00013023"/>
    </source>
</evidence>
<comment type="catalytic activity">
    <reaction evidence="20">
        <text>(6R)-5,10-methylenetetrahydrofolyl-(gamma-L-Glu)(n) + L-glutamate + ATP = (6R)-5,10-methylenetetrahydrofolyl-(gamma-L-Glu)(n+1) + ADP + phosphate + H(+)</text>
        <dbReference type="Rhea" id="RHEA:51912"/>
        <dbReference type="Rhea" id="RHEA-COMP:13257"/>
        <dbReference type="Rhea" id="RHEA-COMP:13258"/>
        <dbReference type="ChEBI" id="CHEBI:15378"/>
        <dbReference type="ChEBI" id="CHEBI:29985"/>
        <dbReference type="ChEBI" id="CHEBI:30616"/>
        <dbReference type="ChEBI" id="CHEBI:43474"/>
        <dbReference type="ChEBI" id="CHEBI:136572"/>
        <dbReference type="ChEBI" id="CHEBI:456216"/>
        <dbReference type="EC" id="6.3.2.17"/>
    </reaction>
</comment>
<evidence type="ECO:0000256" key="20">
    <source>
        <dbReference type="ARBA" id="ARBA00049035"/>
    </source>
</evidence>
<dbReference type="RefSeq" id="WP_055278833.1">
    <property type="nucleotide sequence ID" value="NZ_CABIXA010000007.1"/>
</dbReference>
<comment type="catalytic activity">
    <reaction evidence="21">
        <text>7,8-dihydropteroate + L-glutamate + ATP = 7,8-dihydrofolate + ADP + phosphate + H(+)</text>
        <dbReference type="Rhea" id="RHEA:23584"/>
        <dbReference type="ChEBI" id="CHEBI:15378"/>
        <dbReference type="ChEBI" id="CHEBI:17839"/>
        <dbReference type="ChEBI" id="CHEBI:29985"/>
        <dbReference type="ChEBI" id="CHEBI:30616"/>
        <dbReference type="ChEBI" id="CHEBI:43474"/>
        <dbReference type="ChEBI" id="CHEBI:57451"/>
        <dbReference type="ChEBI" id="CHEBI:456216"/>
        <dbReference type="EC" id="6.3.2.12"/>
    </reaction>
</comment>
<dbReference type="Gene3D" id="3.90.190.20">
    <property type="entry name" value="Mur ligase, C-terminal domain"/>
    <property type="match status" value="1"/>
</dbReference>
<dbReference type="GO" id="GO:0008841">
    <property type="term" value="F:dihydrofolate synthase activity"/>
    <property type="evidence" value="ECO:0007669"/>
    <property type="project" value="UniProtKB-EC"/>
</dbReference>
<evidence type="ECO:0000256" key="1">
    <source>
        <dbReference type="ARBA" id="ARBA00001946"/>
    </source>
</evidence>
<name>A0A174D414_9BACE</name>
<evidence type="ECO:0000256" key="17">
    <source>
        <dbReference type="ARBA" id="ARBA00032510"/>
    </source>
</evidence>
<dbReference type="InterPro" id="IPR018109">
    <property type="entry name" value="Folylpolyglutamate_synth_CS"/>
</dbReference>
<comment type="catalytic activity">
    <reaction evidence="18">
        <text>(6S)-5,6,7,8-tetrahydrofolyl-(gamma-L-Glu)(n) + L-glutamate + ATP = (6S)-5,6,7,8-tetrahydrofolyl-(gamma-L-Glu)(n+1) + ADP + phosphate + H(+)</text>
        <dbReference type="Rhea" id="RHEA:10580"/>
        <dbReference type="Rhea" id="RHEA-COMP:14738"/>
        <dbReference type="Rhea" id="RHEA-COMP:14740"/>
        <dbReference type="ChEBI" id="CHEBI:15378"/>
        <dbReference type="ChEBI" id="CHEBI:29985"/>
        <dbReference type="ChEBI" id="CHEBI:30616"/>
        <dbReference type="ChEBI" id="CHEBI:43474"/>
        <dbReference type="ChEBI" id="CHEBI:141005"/>
        <dbReference type="ChEBI" id="CHEBI:456216"/>
        <dbReference type="EC" id="6.3.2.17"/>
    </reaction>
</comment>
<feature type="domain" description="Mur ligase C-terminal" evidence="22">
    <location>
        <begin position="359"/>
        <end position="479"/>
    </location>
</feature>
<dbReference type="GO" id="GO:0046656">
    <property type="term" value="P:folic acid biosynthetic process"/>
    <property type="evidence" value="ECO:0007669"/>
    <property type="project" value="UniProtKB-KW"/>
</dbReference>
<evidence type="ECO:0000256" key="19">
    <source>
        <dbReference type="ARBA" id="ARBA00047808"/>
    </source>
</evidence>
<feature type="domain" description="Mur ligase central" evidence="23">
    <location>
        <begin position="51"/>
        <end position="287"/>
    </location>
</feature>
<dbReference type="STRING" id="338188.ERS852397_01541"/>
<evidence type="ECO:0000256" key="13">
    <source>
        <dbReference type="ARBA" id="ARBA00022842"/>
    </source>
</evidence>
<keyword evidence="9 24" id="KW-0436">Ligase</keyword>
<keyword evidence="14" id="KW-0289">Folate biosynthesis</keyword>
<evidence type="ECO:0000256" key="14">
    <source>
        <dbReference type="ARBA" id="ARBA00022909"/>
    </source>
</evidence>
<dbReference type="InterPro" id="IPR036615">
    <property type="entry name" value="Mur_ligase_C_dom_sf"/>
</dbReference>
<evidence type="ECO:0000256" key="9">
    <source>
        <dbReference type="ARBA" id="ARBA00022598"/>
    </source>
</evidence>
<sequence length="496" mass="56006">MDYQNTLKYLYESVPMFQQVGKEAYKPGLETTQKLDEYFGHPHRQFKTIHIAGTNGKGSCSHTIAAVLQSAGYRVGLFTSPHLVDFRERIRINGEMVPEEYVVDFVEKHRPFFEPLQPSFFELTTAMAFRYFADRKVDVAVIEVGMGGRLDCTNIIRPDLCVITNIGLDHTQYLGGTLEKIAEEKAGIIKEGVPVVIGRARGAVKKVFSAKAEEMNAPITYTKQTAASNDVAIYSYPELQKERNNFYEMTRQGLEMFKMLQDKHRKNEKSLEKLLSTFNLDNALRAMDRILDKRKSAIKLSNNHFQDGIFLELTGLYQVENGFTILTALDELVKMGYHISPKNYFEGFSNVCELTGLMGRWQKVYSYPDIICDTGHNVDGIKYICKQLEAIRANDGKKIHIVFGMVNDKDISGVLKILPKDATYYFTKASVKRALPENELQELAQKAGLKGNAYPTVVEAVQAAKKDCPPKDFIFVGGSSFIVADLLANRDTLDLY</sequence>
<dbReference type="InterPro" id="IPR013221">
    <property type="entry name" value="Mur_ligase_cen"/>
</dbReference>
<evidence type="ECO:0000256" key="3">
    <source>
        <dbReference type="ARBA" id="ARBA00004799"/>
    </source>
</evidence>
<dbReference type="SUPFAM" id="SSF53244">
    <property type="entry name" value="MurD-like peptide ligases, peptide-binding domain"/>
    <property type="match status" value="1"/>
</dbReference>
<dbReference type="Pfam" id="PF02875">
    <property type="entry name" value="Mur_ligase_C"/>
    <property type="match status" value="1"/>
</dbReference>
<proteinExistence type="inferred from homology"/>
<evidence type="ECO:0000259" key="22">
    <source>
        <dbReference type="Pfam" id="PF02875"/>
    </source>
</evidence>